<dbReference type="SUPFAM" id="SSF56672">
    <property type="entry name" value="DNA/RNA polymerases"/>
    <property type="match status" value="1"/>
</dbReference>
<dbReference type="PANTHER" id="PTHR11076:SF33">
    <property type="entry name" value="DNA POLYMERASE KAPPA"/>
    <property type="match status" value="1"/>
</dbReference>
<dbReference type="InterPro" id="IPR043502">
    <property type="entry name" value="DNA/RNA_pol_sf"/>
</dbReference>
<dbReference type="InterPro" id="IPR024728">
    <property type="entry name" value="PolY_HhH_motif"/>
</dbReference>
<dbReference type="InterPro" id="IPR050116">
    <property type="entry name" value="DNA_polymerase-Y"/>
</dbReference>
<name>A0A382DU36_9ZZZZ</name>
<comment type="subcellular location">
    <subcellularLocation>
        <location evidence="2">Cytoplasm</location>
    </subcellularLocation>
</comment>
<dbReference type="InterPro" id="IPR043128">
    <property type="entry name" value="Rev_trsase/Diguanyl_cyclase"/>
</dbReference>
<dbReference type="FunFam" id="3.40.1170.60:FF:000001">
    <property type="entry name" value="DNA polymerase IV"/>
    <property type="match status" value="1"/>
</dbReference>
<protein>
    <recommendedName>
        <fullName evidence="5">DNA-directed DNA polymerase</fullName>
        <ecNumber evidence="5">2.7.7.7</ecNumber>
    </recommendedName>
</protein>
<comment type="subunit">
    <text evidence="4">Monomer.</text>
</comment>
<gene>
    <name evidence="19" type="ORF">METZ01_LOCUS194629</name>
</gene>
<keyword evidence="15" id="KW-0238">DNA-binding</keyword>
<dbReference type="GO" id="GO:0046872">
    <property type="term" value="F:metal ion binding"/>
    <property type="evidence" value="ECO:0007669"/>
    <property type="project" value="UniProtKB-KW"/>
</dbReference>
<keyword evidence="10" id="KW-0235">DNA replication</keyword>
<dbReference type="GO" id="GO:0042276">
    <property type="term" value="P:error-prone translesion synthesis"/>
    <property type="evidence" value="ECO:0007669"/>
    <property type="project" value="TreeGrafter"/>
</dbReference>
<keyword evidence="6" id="KW-0515">Mutator protein</keyword>
<evidence type="ECO:0000256" key="11">
    <source>
        <dbReference type="ARBA" id="ARBA00022723"/>
    </source>
</evidence>
<dbReference type="GO" id="GO:0009432">
    <property type="term" value="P:SOS response"/>
    <property type="evidence" value="ECO:0007669"/>
    <property type="project" value="TreeGrafter"/>
</dbReference>
<evidence type="ECO:0000256" key="10">
    <source>
        <dbReference type="ARBA" id="ARBA00022705"/>
    </source>
</evidence>
<dbReference type="Pfam" id="PF11799">
    <property type="entry name" value="IMS_C"/>
    <property type="match status" value="1"/>
</dbReference>
<dbReference type="GO" id="GO:0006281">
    <property type="term" value="P:DNA repair"/>
    <property type="evidence" value="ECO:0007669"/>
    <property type="project" value="UniProtKB-KW"/>
</dbReference>
<dbReference type="Pfam" id="PF11798">
    <property type="entry name" value="IMS_HHH"/>
    <property type="match status" value="1"/>
</dbReference>
<comment type="cofactor">
    <cofactor evidence="1">
        <name>Mg(2+)</name>
        <dbReference type="ChEBI" id="CHEBI:18420"/>
    </cofactor>
</comment>
<keyword evidence="8" id="KW-0808">Transferase</keyword>
<dbReference type="EMBL" id="UINC01041046">
    <property type="protein sequence ID" value="SVB41775.1"/>
    <property type="molecule type" value="Genomic_DNA"/>
</dbReference>
<keyword evidence="14" id="KW-0239">DNA-directed DNA polymerase</keyword>
<evidence type="ECO:0000256" key="2">
    <source>
        <dbReference type="ARBA" id="ARBA00004496"/>
    </source>
</evidence>
<dbReference type="InterPro" id="IPR001126">
    <property type="entry name" value="UmuC"/>
</dbReference>
<dbReference type="PANTHER" id="PTHR11076">
    <property type="entry name" value="DNA REPAIR POLYMERASE UMUC / TRANSFERASE FAMILY MEMBER"/>
    <property type="match status" value="1"/>
</dbReference>
<organism evidence="19">
    <name type="scientific">marine metagenome</name>
    <dbReference type="NCBI Taxonomy" id="408172"/>
    <lineage>
        <taxon>unclassified sequences</taxon>
        <taxon>metagenomes</taxon>
        <taxon>ecological metagenomes</taxon>
    </lineage>
</organism>
<evidence type="ECO:0000256" key="15">
    <source>
        <dbReference type="ARBA" id="ARBA00023125"/>
    </source>
</evidence>
<evidence type="ECO:0000256" key="3">
    <source>
        <dbReference type="ARBA" id="ARBA00010945"/>
    </source>
</evidence>
<sequence>MHADFDAFYAAVEQRDFPELRNRPVVVGGSPSRRGVVASASYESRKFGIKSAMPMSTALKKCPETVVVSPRFVVYREVSRQVMEVFRDITPLVEPLSLDEAYLDVTHLIANNISPPQIARNLKQKVWSKLGLTISVGVASSKSVAKIASSINKPDGLTIVRPGGEIPFLYPLPVEVLWGIGPKTSAKLHLLSIDTVQDLASQPMEILSGIFGSNATHIKEISNGIDTTAVITQRERKSISSETTLLVDTSDAEDLNEIVMRLSGDVAESLLKKNMRGRTVKLKLKRSDFTVVTRQKTISEKVQISSEIAEPALELLNLELENSHEKYRLIGVGVSGFATSENLQDEMQLRFEGL</sequence>
<dbReference type="GO" id="GO:0005829">
    <property type="term" value="C:cytosol"/>
    <property type="evidence" value="ECO:0007669"/>
    <property type="project" value="TreeGrafter"/>
</dbReference>
<evidence type="ECO:0000256" key="13">
    <source>
        <dbReference type="ARBA" id="ARBA00022842"/>
    </source>
</evidence>
<keyword evidence="9" id="KW-0548">Nucleotidyltransferase</keyword>
<evidence type="ECO:0000256" key="8">
    <source>
        <dbReference type="ARBA" id="ARBA00022679"/>
    </source>
</evidence>
<dbReference type="NCBIfam" id="NF002677">
    <property type="entry name" value="PRK02406.1"/>
    <property type="match status" value="1"/>
</dbReference>
<evidence type="ECO:0000256" key="9">
    <source>
        <dbReference type="ARBA" id="ARBA00022695"/>
    </source>
</evidence>
<dbReference type="PROSITE" id="PS50173">
    <property type="entry name" value="UMUC"/>
    <property type="match status" value="1"/>
</dbReference>
<comment type="similarity">
    <text evidence="3">Belongs to the DNA polymerase type-Y family.</text>
</comment>
<keyword evidence="12" id="KW-0227">DNA damage</keyword>
<evidence type="ECO:0000256" key="12">
    <source>
        <dbReference type="ARBA" id="ARBA00022763"/>
    </source>
</evidence>
<evidence type="ECO:0000256" key="17">
    <source>
        <dbReference type="ARBA" id="ARBA00049244"/>
    </source>
</evidence>
<reference evidence="19" key="1">
    <citation type="submission" date="2018-05" db="EMBL/GenBank/DDBJ databases">
        <authorList>
            <person name="Lanie J.A."/>
            <person name="Ng W.-L."/>
            <person name="Kazmierczak K.M."/>
            <person name="Andrzejewski T.M."/>
            <person name="Davidsen T.M."/>
            <person name="Wayne K.J."/>
            <person name="Tettelin H."/>
            <person name="Glass J.I."/>
            <person name="Rusch D."/>
            <person name="Podicherti R."/>
            <person name="Tsui H.-C.T."/>
            <person name="Winkler M.E."/>
        </authorList>
    </citation>
    <scope>NUCLEOTIDE SEQUENCE</scope>
</reference>
<evidence type="ECO:0000256" key="5">
    <source>
        <dbReference type="ARBA" id="ARBA00012417"/>
    </source>
</evidence>
<dbReference type="InterPro" id="IPR017961">
    <property type="entry name" value="DNA_pol_Y-fam_little_finger"/>
</dbReference>
<dbReference type="HAMAP" id="MF_01113">
    <property type="entry name" value="DNApol_IV"/>
    <property type="match status" value="1"/>
</dbReference>
<evidence type="ECO:0000256" key="4">
    <source>
        <dbReference type="ARBA" id="ARBA00011245"/>
    </source>
</evidence>
<comment type="catalytic activity">
    <reaction evidence="17">
        <text>DNA(n) + a 2'-deoxyribonucleoside 5'-triphosphate = DNA(n+1) + diphosphate</text>
        <dbReference type="Rhea" id="RHEA:22508"/>
        <dbReference type="Rhea" id="RHEA-COMP:17339"/>
        <dbReference type="Rhea" id="RHEA-COMP:17340"/>
        <dbReference type="ChEBI" id="CHEBI:33019"/>
        <dbReference type="ChEBI" id="CHEBI:61560"/>
        <dbReference type="ChEBI" id="CHEBI:173112"/>
        <dbReference type="EC" id="2.7.7.7"/>
    </reaction>
</comment>
<evidence type="ECO:0000256" key="6">
    <source>
        <dbReference type="ARBA" id="ARBA00022457"/>
    </source>
</evidence>
<evidence type="ECO:0000313" key="19">
    <source>
        <dbReference type="EMBL" id="SVB41775.1"/>
    </source>
</evidence>
<dbReference type="SUPFAM" id="SSF100879">
    <property type="entry name" value="Lesion bypass DNA polymerase (Y-family), little finger domain"/>
    <property type="match status" value="1"/>
</dbReference>
<accession>A0A382DU36</accession>
<feature type="domain" description="UmuC" evidence="18">
    <location>
        <begin position="1"/>
        <end position="181"/>
    </location>
</feature>
<proteinExistence type="inferred from homology"/>
<keyword evidence="7" id="KW-0963">Cytoplasm</keyword>
<evidence type="ECO:0000256" key="1">
    <source>
        <dbReference type="ARBA" id="ARBA00001946"/>
    </source>
</evidence>
<dbReference type="InterPro" id="IPR036775">
    <property type="entry name" value="DNA_pol_Y-fam_lit_finger_sf"/>
</dbReference>
<keyword evidence="13" id="KW-0460">Magnesium</keyword>
<dbReference type="AlphaFoldDB" id="A0A382DU36"/>
<dbReference type="EC" id="2.7.7.7" evidence="5"/>
<dbReference type="InterPro" id="IPR022880">
    <property type="entry name" value="DNApol_IV"/>
</dbReference>
<evidence type="ECO:0000256" key="14">
    <source>
        <dbReference type="ARBA" id="ARBA00022932"/>
    </source>
</evidence>
<evidence type="ECO:0000256" key="16">
    <source>
        <dbReference type="ARBA" id="ARBA00023204"/>
    </source>
</evidence>
<dbReference type="GO" id="GO:0003684">
    <property type="term" value="F:damaged DNA binding"/>
    <property type="evidence" value="ECO:0007669"/>
    <property type="project" value="InterPro"/>
</dbReference>
<dbReference type="Gene3D" id="3.30.1490.100">
    <property type="entry name" value="DNA polymerase, Y-family, little finger domain"/>
    <property type="match status" value="1"/>
</dbReference>
<dbReference type="CDD" id="cd03586">
    <property type="entry name" value="PolY_Pol_IV_kappa"/>
    <property type="match status" value="1"/>
</dbReference>
<evidence type="ECO:0000256" key="7">
    <source>
        <dbReference type="ARBA" id="ARBA00022490"/>
    </source>
</evidence>
<dbReference type="FunFam" id="3.30.1490.100:FF:000004">
    <property type="entry name" value="DNA polymerase IV"/>
    <property type="match status" value="1"/>
</dbReference>
<dbReference type="Gene3D" id="1.10.150.20">
    <property type="entry name" value="5' to 3' exonuclease, C-terminal subdomain"/>
    <property type="match status" value="1"/>
</dbReference>
<dbReference type="Pfam" id="PF00817">
    <property type="entry name" value="IMS"/>
    <property type="match status" value="1"/>
</dbReference>
<dbReference type="GO" id="GO:0006260">
    <property type="term" value="P:DNA replication"/>
    <property type="evidence" value="ECO:0007669"/>
    <property type="project" value="UniProtKB-KW"/>
</dbReference>
<dbReference type="Gene3D" id="3.30.70.270">
    <property type="match status" value="1"/>
</dbReference>
<keyword evidence="11" id="KW-0479">Metal-binding</keyword>
<keyword evidence="16" id="KW-0234">DNA repair</keyword>
<dbReference type="Gene3D" id="3.40.1170.60">
    <property type="match status" value="1"/>
</dbReference>
<dbReference type="GO" id="GO:0003887">
    <property type="term" value="F:DNA-directed DNA polymerase activity"/>
    <property type="evidence" value="ECO:0007669"/>
    <property type="project" value="UniProtKB-KW"/>
</dbReference>
<evidence type="ECO:0000259" key="18">
    <source>
        <dbReference type="PROSITE" id="PS50173"/>
    </source>
</evidence>